<accession>A0A821PF08</accession>
<feature type="domain" description="STAS" evidence="1">
    <location>
        <begin position="1"/>
        <end position="82"/>
    </location>
</feature>
<dbReference type="PROSITE" id="PS50801">
    <property type="entry name" value="STAS"/>
    <property type="match status" value="1"/>
</dbReference>
<evidence type="ECO:0000313" key="2">
    <source>
        <dbReference type="EMBL" id="CAF4803768.1"/>
    </source>
</evidence>
<evidence type="ECO:0000313" key="3">
    <source>
        <dbReference type="Proteomes" id="UP000663873"/>
    </source>
</evidence>
<dbReference type="SUPFAM" id="SSF52091">
    <property type="entry name" value="SpoIIaa-like"/>
    <property type="match status" value="1"/>
</dbReference>
<gene>
    <name evidence="2" type="ORF">UJA718_LOCUS41402</name>
</gene>
<dbReference type="InterPro" id="IPR036513">
    <property type="entry name" value="STAS_dom_sf"/>
</dbReference>
<dbReference type="Pfam" id="PF01740">
    <property type="entry name" value="STAS"/>
    <property type="match status" value="1"/>
</dbReference>
<keyword evidence="3" id="KW-1185">Reference proteome</keyword>
<protein>
    <recommendedName>
        <fullName evidence="1">STAS domain-containing protein</fullName>
    </recommendedName>
</protein>
<evidence type="ECO:0000259" key="1">
    <source>
        <dbReference type="PROSITE" id="PS50801"/>
    </source>
</evidence>
<comment type="caution">
    <text evidence="2">The sequence shown here is derived from an EMBL/GenBank/DDBJ whole genome shotgun (WGS) entry which is preliminary data.</text>
</comment>
<sequence length="101" mass="11773">NDMCRSFRSITHIIIDCSSINQIDYSGGKIFLQALKELNDRQYKVYLCQLKYYNYDVLQKLQMDEECSVTVTATIHDAVHDIQDDLRENPNNKLLLANTEL</sequence>
<dbReference type="Proteomes" id="UP000663873">
    <property type="component" value="Unassembled WGS sequence"/>
</dbReference>
<name>A0A821PF08_9BILA</name>
<dbReference type="Gene3D" id="3.30.750.24">
    <property type="entry name" value="STAS domain"/>
    <property type="match status" value="1"/>
</dbReference>
<dbReference type="EMBL" id="CAJOBP010048998">
    <property type="protein sequence ID" value="CAF4803768.1"/>
    <property type="molecule type" value="Genomic_DNA"/>
</dbReference>
<dbReference type="AlphaFoldDB" id="A0A821PF08"/>
<proteinExistence type="predicted"/>
<reference evidence="2" key="1">
    <citation type="submission" date="2021-02" db="EMBL/GenBank/DDBJ databases">
        <authorList>
            <person name="Nowell W R."/>
        </authorList>
    </citation>
    <scope>NUCLEOTIDE SEQUENCE</scope>
</reference>
<dbReference type="InterPro" id="IPR002645">
    <property type="entry name" value="STAS_dom"/>
</dbReference>
<feature type="non-terminal residue" evidence="2">
    <location>
        <position position="1"/>
    </location>
</feature>
<organism evidence="2 3">
    <name type="scientific">Rotaria socialis</name>
    <dbReference type="NCBI Taxonomy" id="392032"/>
    <lineage>
        <taxon>Eukaryota</taxon>
        <taxon>Metazoa</taxon>
        <taxon>Spiralia</taxon>
        <taxon>Gnathifera</taxon>
        <taxon>Rotifera</taxon>
        <taxon>Eurotatoria</taxon>
        <taxon>Bdelloidea</taxon>
        <taxon>Philodinida</taxon>
        <taxon>Philodinidae</taxon>
        <taxon>Rotaria</taxon>
    </lineage>
</organism>